<feature type="region of interest" description="Disordered" evidence="1">
    <location>
        <begin position="96"/>
        <end position="127"/>
    </location>
</feature>
<feature type="compositionally biased region" description="Low complexity" evidence="1">
    <location>
        <begin position="96"/>
        <end position="123"/>
    </location>
</feature>
<dbReference type="EMBL" id="LT969577">
    <property type="protein sequence ID" value="SOV82407.1"/>
    <property type="molecule type" value="Genomic_DNA"/>
</dbReference>
<reference evidence="2" key="1">
    <citation type="submission" date="2014-01" db="EMBL/GenBank/DDBJ databases">
        <authorList>
            <person name="Aslett M."/>
        </authorList>
    </citation>
    <scope>NUCLEOTIDE SEQUENCE</scope>
    <source>
        <strain evidence="2">CDC</strain>
    </source>
</reference>
<dbReference type="EMBL" id="HG810775">
    <property type="protein sequence ID" value="CDO66501.1"/>
    <property type="molecule type" value="Genomic_DNA"/>
</dbReference>
<proteinExistence type="predicted"/>
<dbReference type="InterPro" id="IPR036469">
    <property type="entry name" value="Pfg27_sf"/>
</dbReference>
<reference evidence="2" key="2">
    <citation type="submission" date="2014-05" db="EMBL/GenBank/DDBJ databases">
        <title>The genome sequences of chimpanzee malaria parasites reveal the path to human adaptation.</title>
        <authorList>
            <person name="Otto T.D."/>
            <person name="Rayner J.C."/>
            <person name="Boehme U."/>
            <person name="Pain A."/>
            <person name="Spottiswoode N."/>
            <person name="Sanders M."/>
            <person name="Quail M."/>
            <person name="Ollomo B."/>
            <person name="Renaud F."/>
            <person name="Thomas A.W."/>
            <person name="Prugnolle F."/>
            <person name="Conway D.J."/>
            <person name="Newbold C."/>
            <person name="Berriman M."/>
        </authorList>
    </citation>
    <scope>NUCLEOTIDE SEQUENCE [LARGE SCALE GENOMIC DNA]</scope>
    <source>
        <strain evidence="2">CDC</strain>
    </source>
</reference>
<gene>
    <name evidence="2" type="ORF">PRCDC_1401000</name>
    <name evidence="3" type="ORF">PRG01_1401300</name>
</gene>
<protein>
    <submittedName>
        <fullName evidence="2">Uncharacterized protein</fullName>
    </submittedName>
</protein>
<organism evidence="2 4">
    <name type="scientific">Plasmodium reichenowi</name>
    <dbReference type="NCBI Taxonomy" id="5854"/>
    <lineage>
        <taxon>Eukaryota</taxon>
        <taxon>Sar</taxon>
        <taxon>Alveolata</taxon>
        <taxon>Apicomplexa</taxon>
        <taxon>Aconoidasida</taxon>
        <taxon>Haemosporida</taxon>
        <taxon>Plasmodiidae</taxon>
        <taxon>Plasmodium</taxon>
        <taxon>Plasmodium (Laverania)</taxon>
    </lineage>
</organism>
<name>A0A060S458_PLARE</name>
<dbReference type="Proteomes" id="UP000240500">
    <property type="component" value="Chromosome 14"/>
</dbReference>
<dbReference type="VEuPathDB" id="PlasmoDB:PRCDC_1401000"/>
<accession>A0A060S458</accession>
<evidence type="ECO:0000313" key="4">
    <source>
        <dbReference type="Proteomes" id="UP000027581"/>
    </source>
</evidence>
<reference evidence="3 5" key="3">
    <citation type="submission" date="2016-09" db="EMBL/GenBank/DDBJ databases">
        <authorList>
            <consortium name="Pathogen Informatics"/>
        </authorList>
    </citation>
    <scope>NUCLEOTIDE SEQUENCE [LARGE SCALE GENOMIC DNA]</scope>
</reference>
<evidence type="ECO:0000313" key="2">
    <source>
        <dbReference type="EMBL" id="CDO66501.1"/>
    </source>
</evidence>
<evidence type="ECO:0000313" key="5">
    <source>
        <dbReference type="Proteomes" id="UP000240500"/>
    </source>
</evidence>
<sequence length="315" mass="37215">MYVIKIYHIIIFYVCLHNFLKTSLNIDYEKGVECSLYLINKTNYNKFYIKEKRELGERESSQNLQSLQNLQSSQNLQSLQNLPNLPNLPTLQNLPNLPNLQNLPNSPNSPYSSNSSNSPNSPNTYISKNSRKRIFDSSLTLDEINELRNIIFFERRILDDLVDDVQNSIDDGKHIIFLKDFVKNKMRLHIRSYGLKYSFNGINNMGNNLLNQMEEINSNFPLTHESVNVMYISYKTELDISMELLDCVLRQRDEQKRNEFLCNMNDIRLTLYVRFNSEGINIKEEIIDKMIIRIKERILHIITYHENLPSHIYRH</sequence>
<dbReference type="OrthoDB" id="378047at2759"/>
<evidence type="ECO:0000256" key="1">
    <source>
        <dbReference type="SAM" id="MobiDB-lite"/>
    </source>
</evidence>
<keyword evidence="4" id="KW-1185">Reference proteome</keyword>
<dbReference type="AlphaFoldDB" id="A0A060S458"/>
<dbReference type="Gene3D" id="1.10.3030.10">
    <property type="entry name" value="Gametocyte protein Pfg27"/>
    <property type="match status" value="1"/>
</dbReference>
<dbReference type="Proteomes" id="UP000027581">
    <property type="component" value="Unassembled WGS sequence"/>
</dbReference>
<evidence type="ECO:0000313" key="3">
    <source>
        <dbReference type="EMBL" id="SOV82407.1"/>
    </source>
</evidence>
<dbReference type="VEuPathDB" id="PlasmoDB:PRG01_1401300"/>